<dbReference type="Proteomes" id="UP001153076">
    <property type="component" value="Unassembled WGS sequence"/>
</dbReference>
<feature type="compositionally biased region" description="Polar residues" evidence="1">
    <location>
        <begin position="34"/>
        <end position="52"/>
    </location>
</feature>
<sequence length="157" mass="17625">MEMDPLGVEEFQRGEEKEDGTKVEEAPCKPQPRTGCTASVVSGQSRPKNNSVFPRHDPKPTEKAPKFYPADDVKKPSINKRRPKPAKLGASITLGTVLIILARRFKGKRCFAKKDEKKEKTGEDEFFTAAANREERQKKGCAEQVAGHLMKKKEGKW</sequence>
<dbReference type="GO" id="GO:0003723">
    <property type="term" value="F:RNA binding"/>
    <property type="evidence" value="ECO:0007669"/>
    <property type="project" value="TreeGrafter"/>
</dbReference>
<gene>
    <name evidence="2" type="ORF">Cgig2_011148</name>
</gene>
<dbReference type="InterPro" id="IPR000915">
    <property type="entry name" value="60S_ribosomal_eL6"/>
</dbReference>
<comment type="caution">
    <text evidence="2">The sequence shown here is derived from an EMBL/GenBank/DDBJ whole genome shotgun (WGS) entry which is preliminary data.</text>
</comment>
<dbReference type="PANTHER" id="PTHR10715">
    <property type="entry name" value="60S RIBOSOMAL PROTEIN L6"/>
    <property type="match status" value="1"/>
</dbReference>
<organism evidence="2 3">
    <name type="scientific">Carnegiea gigantea</name>
    <dbReference type="NCBI Taxonomy" id="171969"/>
    <lineage>
        <taxon>Eukaryota</taxon>
        <taxon>Viridiplantae</taxon>
        <taxon>Streptophyta</taxon>
        <taxon>Embryophyta</taxon>
        <taxon>Tracheophyta</taxon>
        <taxon>Spermatophyta</taxon>
        <taxon>Magnoliopsida</taxon>
        <taxon>eudicotyledons</taxon>
        <taxon>Gunneridae</taxon>
        <taxon>Pentapetalae</taxon>
        <taxon>Caryophyllales</taxon>
        <taxon>Cactineae</taxon>
        <taxon>Cactaceae</taxon>
        <taxon>Cactoideae</taxon>
        <taxon>Echinocereeae</taxon>
        <taxon>Carnegiea</taxon>
    </lineage>
</organism>
<feature type="compositionally biased region" description="Basic and acidic residues" evidence="1">
    <location>
        <begin position="10"/>
        <end position="27"/>
    </location>
</feature>
<dbReference type="GO" id="GO:0000027">
    <property type="term" value="P:ribosomal large subunit assembly"/>
    <property type="evidence" value="ECO:0007669"/>
    <property type="project" value="TreeGrafter"/>
</dbReference>
<keyword evidence="3" id="KW-1185">Reference proteome</keyword>
<protein>
    <submittedName>
        <fullName evidence="2">Uncharacterized protein</fullName>
    </submittedName>
</protein>
<dbReference type="GO" id="GO:0022625">
    <property type="term" value="C:cytosolic large ribosomal subunit"/>
    <property type="evidence" value="ECO:0007669"/>
    <property type="project" value="TreeGrafter"/>
</dbReference>
<dbReference type="EMBL" id="JAKOGI010004310">
    <property type="protein sequence ID" value="KAJ8419840.1"/>
    <property type="molecule type" value="Genomic_DNA"/>
</dbReference>
<evidence type="ECO:0000256" key="1">
    <source>
        <dbReference type="SAM" id="MobiDB-lite"/>
    </source>
</evidence>
<proteinExistence type="predicted"/>
<dbReference type="PANTHER" id="PTHR10715:SF0">
    <property type="entry name" value="LARGE RIBOSOMAL SUBUNIT PROTEIN EL6"/>
    <property type="match status" value="1"/>
</dbReference>
<dbReference type="AlphaFoldDB" id="A0A9Q1JIW2"/>
<feature type="region of interest" description="Disordered" evidence="1">
    <location>
        <begin position="1"/>
        <end position="84"/>
    </location>
</feature>
<feature type="compositionally biased region" description="Basic and acidic residues" evidence="1">
    <location>
        <begin position="54"/>
        <end position="75"/>
    </location>
</feature>
<accession>A0A9Q1JIW2</accession>
<evidence type="ECO:0000313" key="2">
    <source>
        <dbReference type="EMBL" id="KAJ8419840.1"/>
    </source>
</evidence>
<evidence type="ECO:0000313" key="3">
    <source>
        <dbReference type="Proteomes" id="UP001153076"/>
    </source>
</evidence>
<reference evidence="2" key="1">
    <citation type="submission" date="2022-04" db="EMBL/GenBank/DDBJ databases">
        <title>Carnegiea gigantea Genome sequencing and assembly v2.</title>
        <authorList>
            <person name="Copetti D."/>
            <person name="Sanderson M.J."/>
            <person name="Burquez A."/>
            <person name="Wojciechowski M.F."/>
        </authorList>
    </citation>
    <scope>NUCLEOTIDE SEQUENCE</scope>
    <source>
        <strain evidence="2">SGP5-SGP5p</strain>
        <tissue evidence="2">Aerial part</tissue>
    </source>
</reference>
<dbReference type="OrthoDB" id="2436667at2759"/>
<dbReference type="GO" id="GO:0002181">
    <property type="term" value="P:cytoplasmic translation"/>
    <property type="evidence" value="ECO:0007669"/>
    <property type="project" value="TreeGrafter"/>
</dbReference>
<dbReference type="GO" id="GO:0003735">
    <property type="term" value="F:structural constituent of ribosome"/>
    <property type="evidence" value="ECO:0007669"/>
    <property type="project" value="InterPro"/>
</dbReference>
<name>A0A9Q1JIW2_9CARY</name>